<feature type="binding site" evidence="11">
    <location>
        <position position="641"/>
    </location>
    <ligand>
        <name>5-methyltetrahydropteroyltri-L-glutamate</name>
        <dbReference type="ChEBI" id="CHEBI:58207"/>
    </ligand>
</feature>
<dbReference type="NCBIfam" id="NF003556">
    <property type="entry name" value="PRK05222.1"/>
    <property type="match status" value="1"/>
</dbReference>
<dbReference type="Pfam" id="PF01717">
    <property type="entry name" value="Meth_synt_2"/>
    <property type="match status" value="1"/>
</dbReference>
<feature type="domain" description="Cobalamin-independent methionine synthase MetE N-terminal" evidence="16">
    <location>
        <begin position="27"/>
        <end position="336"/>
    </location>
</feature>
<evidence type="ECO:0000256" key="2">
    <source>
        <dbReference type="ARBA" id="ARBA00004681"/>
    </source>
</evidence>
<dbReference type="GO" id="GO:0009086">
    <property type="term" value="P:methionine biosynthetic process"/>
    <property type="evidence" value="ECO:0007669"/>
    <property type="project" value="UniProtKB-UniRule"/>
</dbReference>
<keyword evidence="8 11" id="KW-0677">Repeat</keyword>
<feature type="binding site" evidence="11">
    <location>
        <position position="701"/>
    </location>
    <ligand>
        <name>Zn(2+)</name>
        <dbReference type="ChEBI" id="CHEBI:29105"/>
        <note>catalytic</note>
    </ligand>
</feature>
<evidence type="ECO:0000256" key="7">
    <source>
        <dbReference type="ARBA" id="ARBA00022723"/>
    </source>
</evidence>
<dbReference type="EC" id="2.1.1.14" evidence="11"/>
<comment type="similarity">
    <text evidence="3 11">Belongs to the vitamin-B12 independent methionine synthase family.</text>
</comment>
<proteinExistence type="inferred from homology"/>
<dbReference type="GO" id="GO:0032259">
    <property type="term" value="P:methylation"/>
    <property type="evidence" value="ECO:0007669"/>
    <property type="project" value="UniProtKB-KW"/>
</dbReference>
<dbReference type="PIRSF" id="PIRSF000382">
    <property type="entry name" value="MeTrfase_B12_ind"/>
    <property type="match status" value="1"/>
</dbReference>
<comment type="cofactor">
    <cofactor evidence="11">
        <name>Zn(2+)</name>
        <dbReference type="ChEBI" id="CHEBI:29105"/>
    </cofactor>
    <text evidence="11">Binds 1 zinc ion per subunit.</text>
</comment>
<feature type="binding site" evidence="11 12">
    <location>
        <begin position="467"/>
        <end position="469"/>
    </location>
    <ligand>
        <name>L-homocysteine</name>
        <dbReference type="ChEBI" id="CHEBI:58199"/>
    </ligand>
</feature>
<evidence type="ECO:0000256" key="3">
    <source>
        <dbReference type="ARBA" id="ARBA00009553"/>
    </source>
</evidence>
<feature type="binding site" evidence="11 12">
    <location>
        <position position="597"/>
    </location>
    <ligand>
        <name>5-methyltetrahydropteroyltri-L-glutamate</name>
        <dbReference type="ChEBI" id="CHEBI:58207"/>
    </ligand>
</feature>
<organism evidence="17 18">
    <name type="scientific">Lawsonella clevelandensis</name>
    <dbReference type="NCBI Taxonomy" id="1528099"/>
    <lineage>
        <taxon>Bacteria</taxon>
        <taxon>Bacillati</taxon>
        <taxon>Actinomycetota</taxon>
        <taxon>Actinomycetes</taxon>
        <taxon>Mycobacteriales</taxon>
        <taxon>Lawsonellaceae</taxon>
        <taxon>Lawsonella</taxon>
    </lineage>
</organism>
<evidence type="ECO:0000259" key="15">
    <source>
        <dbReference type="Pfam" id="PF01717"/>
    </source>
</evidence>
<evidence type="ECO:0000256" key="8">
    <source>
        <dbReference type="ARBA" id="ARBA00022737"/>
    </source>
</evidence>
<evidence type="ECO:0000313" key="17">
    <source>
        <dbReference type="EMBL" id="VHN99936.1"/>
    </source>
</evidence>
<feature type="binding site" evidence="13">
    <location>
        <position position="677"/>
    </location>
    <ligand>
        <name>Zn(2+)</name>
        <dbReference type="ChEBI" id="CHEBI:29105"/>
        <label>1</label>
        <note>catalytic</note>
    </ligand>
</feature>
<evidence type="ECO:0000256" key="1">
    <source>
        <dbReference type="ARBA" id="ARBA00002777"/>
    </source>
</evidence>
<dbReference type="EMBL" id="LR584267">
    <property type="protein sequence ID" value="VHN99936.1"/>
    <property type="molecule type" value="Genomic_DNA"/>
</dbReference>
<dbReference type="GO" id="GO:0003871">
    <property type="term" value="F:5-methyltetrahydropteroyltriglutamate-homocysteine S-methyltransferase activity"/>
    <property type="evidence" value="ECO:0007669"/>
    <property type="project" value="UniProtKB-UniRule"/>
</dbReference>
<feature type="binding site" evidence="11 12">
    <location>
        <position position="635"/>
    </location>
    <ligand>
        <name>L-methionine</name>
        <dbReference type="ChEBI" id="CHEBI:57844"/>
    </ligand>
</feature>
<dbReference type="Pfam" id="PF08267">
    <property type="entry name" value="Meth_synt_1"/>
    <property type="match status" value="1"/>
</dbReference>
<keyword evidence="9 11" id="KW-0862">Zinc</keyword>
<feature type="binding site" evidence="11 12">
    <location>
        <position position="520"/>
    </location>
    <ligand>
        <name>L-methionine</name>
        <dbReference type="ChEBI" id="CHEBI:57844"/>
    </ligand>
</feature>
<evidence type="ECO:0000256" key="5">
    <source>
        <dbReference type="ARBA" id="ARBA00022605"/>
    </source>
</evidence>
<dbReference type="GO" id="GO:0008270">
    <property type="term" value="F:zinc ion binding"/>
    <property type="evidence" value="ECO:0007669"/>
    <property type="project" value="InterPro"/>
</dbReference>
<feature type="binding site" evidence="11">
    <location>
        <position position="679"/>
    </location>
    <ligand>
        <name>Zn(2+)</name>
        <dbReference type="ChEBI" id="CHEBI:29105"/>
        <note>catalytic</note>
    </ligand>
</feature>
<keyword evidence="6 11" id="KW-0808">Transferase</keyword>
<comment type="function">
    <text evidence="1 11">Catalyzes the transfer of a methyl group from 5-methyltetrahydrofolate to homocysteine resulting in methionine formation.</text>
</comment>
<dbReference type="UniPathway" id="UPA00051">
    <property type="reaction ID" value="UER00082"/>
</dbReference>
<feature type="binding site" evidence="12">
    <location>
        <position position="139"/>
    </location>
    <ligand>
        <name>5-methyltetrahydropteroyltri-L-glutamate</name>
        <dbReference type="ChEBI" id="CHEBI:58207"/>
    </ligand>
</feature>
<keyword evidence="18" id="KW-1185">Reference proteome</keyword>
<dbReference type="InterPro" id="IPR038071">
    <property type="entry name" value="UROD/MetE-like_sf"/>
</dbReference>
<keyword evidence="7 11" id="KW-0479">Metal-binding</keyword>
<comment type="pathway">
    <text evidence="2 11">Amino-acid biosynthesis; L-methionine biosynthesis via de novo pathway; L-methionine from L-homocysteine (MetE route): step 1/1.</text>
</comment>
<feature type="binding site" evidence="11">
    <location>
        <position position="677"/>
    </location>
    <ligand>
        <name>Zn(2+)</name>
        <dbReference type="ChEBI" id="CHEBI:29105"/>
        <note>catalytic</note>
    </ligand>
</feature>
<keyword evidence="5 11" id="KW-0028">Amino-acid biosynthesis</keyword>
<evidence type="ECO:0000313" key="18">
    <source>
        <dbReference type="Proteomes" id="UP000324288"/>
    </source>
</evidence>
<evidence type="ECO:0000259" key="16">
    <source>
        <dbReference type="Pfam" id="PF08267"/>
    </source>
</evidence>
<feature type="binding site" evidence="11 12">
    <location>
        <position position="635"/>
    </location>
    <ligand>
        <name>L-homocysteine</name>
        <dbReference type="ChEBI" id="CHEBI:58199"/>
    </ligand>
</feature>
<dbReference type="NCBIfam" id="TIGR01371">
    <property type="entry name" value="met_syn_B12ind"/>
    <property type="match status" value="1"/>
</dbReference>
<evidence type="ECO:0000256" key="10">
    <source>
        <dbReference type="ARBA" id="ARBA00023167"/>
    </source>
</evidence>
<feature type="active site" description="Proton donor" evidence="11 14">
    <location>
        <position position="730"/>
    </location>
</feature>
<feature type="binding site" evidence="13">
    <location>
        <position position="679"/>
    </location>
    <ligand>
        <name>Zn(2+)</name>
        <dbReference type="ChEBI" id="CHEBI:29105"/>
        <label>1</label>
        <note>catalytic</note>
    </ligand>
</feature>
<dbReference type="Proteomes" id="UP000324288">
    <property type="component" value="Chromosome"/>
</dbReference>
<dbReference type="Gene3D" id="3.20.20.210">
    <property type="match status" value="2"/>
</dbReference>
<evidence type="ECO:0000256" key="14">
    <source>
        <dbReference type="PIRSR" id="PIRSR000382-3"/>
    </source>
</evidence>
<reference evidence="17 18" key="1">
    <citation type="submission" date="2019-04" db="EMBL/GenBank/DDBJ databases">
        <authorList>
            <person name="Seth-Smith MB H."/>
            <person name="Seth-Smith H."/>
        </authorList>
    </citation>
    <scope>NUCLEOTIDE SEQUENCE [LARGE SCALE GENOMIC DNA]</scope>
    <source>
        <strain evidence="17">USB-603019</strain>
    </source>
</reference>
<dbReference type="AlphaFoldDB" id="A0A5E3ZVL3"/>
<dbReference type="InterPro" id="IPR013215">
    <property type="entry name" value="Cbl-indep_Met_Synth_N"/>
</dbReference>
<comment type="cofactor">
    <cofactor evidence="13">
        <name>Zn(2+)</name>
        <dbReference type="ChEBI" id="CHEBI:29105"/>
    </cofactor>
    <text evidence="13">Binds 2 Zn(2+) ions per subunit.</text>
</comment>
<feature type="binding site" evidence="12">
    <location>
        <position position="42"/>
    </location>
    <ligand>
        <name>5-methyltetrahydropteroyltri-L-glutamate</name>
        <dbReference type="ChEBI" id="CHEBI:58207"/>
    </ligand>
</feature>
<dbReference type="PANTHER" id="PTHR30519">
    <property type="entry name" value="5-METHYLTETRAHYDROPTEROYLTRIGLUTAMATE--HOMOCYSTEINE METHYLTRANSFERASE"/>
    <property type="match status" value="1"/>
</dbReference>
<gene>
    <name evidence="11 17" type="primary">metE</name>
    <name evidence="17" type="ORF">LC603019_00348</name>
</gene>
<evidence type="ECO:0000256" key="13">
    <source>
        <dbReference type="PIRSR" id="PIRSR000382-2"/>
    </source>
</evidence>
<feature type="binding site" evidence="11">
    <location>
        <position position="134"/>
    </location>
    <ligand>
        <name>5-methyltetrahydropteroyltri-L-glutamate</name>
        <dbReference type="ChEBI" id="CHEBI:58207"/>
    </ligand>
</feature>
<evidence type="ECO:0000256" key="12">
    <source>
        <dbReference type="PIRSR" id="PIRSR000382-1"/>
    </source>
</evidence>
<dbReference type="InterPro" id="IPR002629">
    <property type="entry name" value="Met_Synth_C/arc"/>
</dbReference>
<feature type="binding site" evidence="13">
    <location>
        <position position="701"/>
    </location>
    <ligand>
        <name>Zn(2+)</name>
        <dbReference type="ChEBI" id="CHEBI:29105"/>
        <label>1</label>
        <note>catalytic</note>
    </ligand>
</feature>
<evidence type="ECO:0000256" key="4">
    <source>
        <dbReference type="ARBA" id="ARBA00022603"/>
    </source>
</evidence>
<feature type="binding site" evidence="11">
    <location>
        <begin position="39"/>
        <end position="42"/>
    </location>
    <ligand>
        <name>5-methyltetrahydropteroyltri-L-glutamate</name>
        <dbReference type="ChEBI" id="CHEBI:58207"/>
    </ligand>
</feature>
<name>A0A5E3ZVL3_9ACTN</name>
<evidence type="ECO:0000256" key="11">
    <source>
        <dbReference type="HAMAP-Rule" id="MF_00172"/>
    </source>
</evidence>
<keyword evidence="4 11" id="KW-0489">Methyltransferase</keyword>
<evidence type="ECO:0000256" key="9">
    <source>
        <dbReference type="ARBA" id="ARBA00022833"/>
    </source>
</evidence>
<dbReference type="SUPFAM" id="SSF51726">
    <property type="entry name" value="UROD/MetE-like"/>
    <property type="match status" value="2"/>
</dbReference>
<evidence type="ECO:0000256" key="6">
    <source>
        <dbReference type="ARBA" id="ARBA00022679"/>
    </source>
</evidence>
<feature type="binding site" evidence="11 12">
    <location>
        <begin position="551"/>
        <end position="552"/>
    </location>
    <ligand>
        <name>5-methyltetrahydropteroyltri-L-glutamate</name>
        <dbReference type="ChEBI" id="CHEBI:58207"/>
    </ligand>
</feature>
<accession>A0A5E3ZVL3</accession>
<comment type="catalytic activity">
    <reaction evidence="11">
        <text>5-methyltetrahydropteroyltri-L-glutamate + L-homocysteine = tetrahydropteroyltri-L-glutamate + L-methionine</text>
        <dbReference type="Rhea" id="RHEA:21196"/>
        <dbReference type="ChEBI" id="CHEBI:57844"/>
        <dbReference type="ChEBI" id="CHEBI:58140"/>
        <dbReference type="ChEBI" id="CHEBI:58199"/>
        <dbReference type="ChEBI" id="CHEBI:58207"/>
        <dbReference type="EC" id="2.1.1.14"/>
    </reaction>
</comment>
<feature type="binding site" evidence="11">
    <location>
        <position position="520"/>
    </location>
    <ligand>
        <name>L-homocysteine</name>
        <dbReference type="ChEBI" id="CHEBI:58199"/>
    </ligand>
</feature>
<feature type="binding site" evidence="11 12">
    <location>
        <begin position="467"/>
        <end position="469"/>
    </location>
    <ligand>
        <name>L-methionine</name>
        <dbReference type="ChEBI" id="CHEBI:57844"/>
    </ligand>
</feature>
<sequence>MLWHGARNPKVNVDVHLLETPMSIFSATVLGTPRIGPQRELKFAIERYWRGEHSEAELRSVATELRAHTWAQLVDAGLDSIPTNVFSLYDQMLDTTVLVGALPQRYLAAAETDLDRYFAAARGTAAVPPLEMTKWFDTNYHYLVPEFSAETHFTLHPEALLEDLHAAQAAGIPARPVIIGPFTYLRLAKEADRAATPGLGGALSRLHDLLPVYEELLQLLAAEGVEWVQLDEPSAVTTLSSAELELLGKVYDRLGGLAQRPQILVATYFGDTKDALPVLAGTPIDGLALDFVAGDLPPQDIPGLSEKLLVAGVVDGRNVWATAIDGAVEQLVRASERAAHVAVSTSCSLLHVPYTLAGEDLPTIEERAASGTDGLCREWLAFGTEKVAEISLLAQIQRGEKDPNAPEAQTARDITAHRRGSAVTNNPTLRKRIAALTYADYHRPDYAERAVLQRDELNLPLLPTTTIGSFPQTAEIRSARQRFVRGELTEEQYDEAMRREIQDVIKLQEDLDIDVLVHGEPERNDMVQYFAEQLEGYWASRNGWVQSYGTRCVRPPVVYGDVQRPSAMSVTWSAYAASLTDRPMKGMLTGPITMLSWSFVRDDQALEATAVQVALAIRDECVDLENAGIRIIQVDEPALRELLPLRDEDKAHYAEWAAAAFRLATAGVAPATQIHTHMCYSEFGEMVGVIGELDADVTSVESARSQMEIVSDLEEHGYRQAIGPGVYDIHSPRVPHVEEISAALQLALKAVPAERLWVNPDCGLKTRRAEECVPSLEAMVTATKNLRAQLAQ</sequence>
<protein>
    <recommendedName>
        <fullName evidence="11">5-methyltetrahydropteroyltriglutamate--homocysteine methyltransferase</fullName>
        <ecNumber evidence="11">2.1.1.14</ecNumber>
    </recommendedName>
    <alternativeName>
        <fullName evidence="11">Cobalamin-independent methionine synthase</fullName>
    </alternativeName>
    <alternativeName>
        <fullName evidence="11">Methionine synthase, vitamin-B12 independent isozyme</fullName>
    </alternativeName>
</protein>
<dbReference type="CDD" id="cd03311">
    <property type="entry name" value="CIMS_C_terminal_like"/>
    <property type="match status" value="1"/>
</dbReference>
<dbReference type="HAMAP" id="MF_00172">
    <property type="entry name" value="Meth_synth"/>
    <property type="match status" value="1"/>
</dbReference>
<feature type="binding site" evidence="13">
    <location>
        <position position="762"/>
    </location>
    <ligand>
        <name>Zn(2+)</name>
        <dbReference type="ChEBI" id="CHEBI:29105"/>
        <label>1</label>
        <note>catalytic</note>
    </ligand>
</feature>
<dbReference type="InterPro" id="IPR006276">
    <property type="entry name" value="Cobalamin-indep_Met_synthase"/>
</dbReference>
<dbReference type="CDD" id="cd03312">
    <property type="entry name" value="CIMS_N_terminal_like"/>
    <property type="match status" value="1"/>
</dbReference>
<feature type="binding site" evidence="11">
    <location>
        <position position="762"/>
    </location>
    <ligand>
        <name>Zn(2+)</name>
        <dbReference type="ChEBI" id="CHEBI:29105"/>
        <note>catalytic</note>
    </ligand>
</feature>
<feature type="domain" description="Cobalamin-independent methionine synthase MetE C-terminal/archaeal" evidence="15">
    <location>
        <begin position="462"/>
        <end position="784"/>
    </location>
</feature>
<keyword evidence="10 11" id="KW-0486">Methionine biosynthesis</keyword>